<dbReference type="GO" id="GO:0030036">
    <property type="term" value="P:actin cytoskeleton organization"/>
    <property type="evidence" value="ECO:0007669"/>
    <property type="project" value="InterPro"/>
</dbReference>
<dbReference type="GO" id="GO:0051015">
    <property type="term" value="F:actin filament binding"/>
    <property type="evidence" value="ECO:0007669"/>
    <property type="project" value="InterPro"/>
</dbReference>
<name>A0AAP0LQN3_9ROSI</name>
<sequence>MAVQSHLFVLISLLASTLSSASAAELASNHSPKFAFSWLDDNNTFQAGDTATIRIKVLGNFDSRGDASLGKSAFKPTLTVNGKIGNSSYTSGVLLETGEDTSNWRILFIPISVGLFNVIIKDDPFEVLDSSLHFKVEPGRLNPSVCVASWMGLINEFEAGNKARIMILPKDAFGNNVTSTSEGLSSFNFTVSALYANGSALTPNITNMGLNEVGYIIIEFILMKAGNFSLHVEAGNQTLNGSPLPFKVNPGPVDVSNCVAKWKYEVAAWQIFSKMEIFIHQLDQYGNLVPGFYAFDADVVEKETNLSIPVADLQFVEVAPGVQLFSYTIEESGNFLLTISDEKHNKSVSNMPYTYTVFVGYCNGSSSVVNGSGLNDSVAGETAHFSVYLNDMFQYPYPVEVERLQVQIVREIDSSTVWPSISPTQIYNGSRSTGKLNNRIIDQMEIAPSPSVDTTNTSSGKLKVQASAFDVTYTPEKSGIYKILVLCANIVLNGGHPFTKEVTASDVNMTLSGVVKFTPKVAKLITHEVVVQLLDSYSNPVLSQQSRLKLEITSMNSSGFSSWMFVDNNDGSYSGHYLAMDVGTYEMCVSYDGTNFSLCPFLVNVYSSQYFPKAYDDKVSVWEDESIALDALANDYFAGNNASIIEFSKPVRGSLLQCGRMFRYTPFKDYIGNDSFSYTISDVNGNLATAAVNISVLSIPPQFVSFPSQLQATEDMISPRFGGFLGFEIRYSDMLENICVSLSARSGTVLLSSMMMQFWQPMSSGLSVRIGDGDQMELIIEGSVEVINMALQSIQYLGNENFYGEDTIRVSARNKNGKNDLGVPVFVDPVNDPPFIQVPEYIVLKSDADESQIFDRETNKFNFSIGDPDAFNYPGGTSRFLVTFSMEVNDGLLVTSLPAELINSTELKLKTSFQWEPLQTYVTISKHFTVKASGVRFRGTVNDCNSIMQQLFYQSGEGDDVLKVKLNDMGHYGCRPDCTEKISLPLFAEATVNLIRRRPMSSVLAHTLGAGVVIEFFMVFFLGVLLLFFTCKCAFLLVNERRSRGNSERSTAQSYQKQTQQEKTNSPDDDTTYFTGCCSTSFMLAGQASNFRQR</sequence>
<dbReference type="FunFam" id="2.60.40.10:FF:002225">
    <property type="entry name" value="Gamete expressed 2"/>
    <property type="match status" value="1"/>
</dbReference>
<accession>A0AAP0LQN3</accession>
<dbReference type="AlphaFoldDB" id="A0AAP0LQN3"/>
<keyword evidence="8" id="KW-1185">Reference proteome</keyword>
<feature type="transmembrane region" description="Helical" evidence="4">
    <location>
        <begin position="1016"/>
        <end position="1038"/>
    </location>
</feature>
<feature type="chain" id="PRO_5042814166" description="GEX2 N-terminal Ig-like domain-containing protein" evidence="5">
    <location>
        <begin position="24"/>
        <end position="1094"/>
    </location>
</feature>
<dbReference type="PANTHER" id="PTHR38537:SF8">
    <property type="entry name" value="FILAMIN-A"/>
    <property type="match status" value="1"/>
</dbReference>
<dbReference type="PROSITE" id="PS50194">
    <property type="entry name" value="FILAMIN_REPEAT"/>
    <property type="match status" value="2"/>
</dbReference>
<feature type="region of interest" description="Disordered" evidence="3">
    <location>
        <begin position="1047"/>
        <end position="1068"/>
    </location>
</feature>
<dbReference type="InterPro" id="IPR017868">
    <property type="entry name" value="Filamin/ABP280_repeat-like"/>
</dbReference>
<gene>
    <name evidence="7" type="ORF">WN944_025452</name>
</gene>
<keyword evidence="4" id="KW-1133">Transmembrane helix</keyword>
<reference evidence="7 8" key="1">
    <citation type="submission" date="2024-05" db="EMBL/GenBank/DDBJ databases">
        <title>Haplotype-resolved chromosome-level genome assembly of Huyou (Citrus changshanensis).</title>
        <authorList>
            <person name="Miao C."/>
            <person name="Chen W."/>
            <person name="Wu Y."/>
            <person name="Wang L."/>
            <person name="Zhao S."/>
            <person name="Grierson D."/>
            <person name="Xu C."/>
            <person name="Chen K."/>
        </authorList>
    </citation>
    <scope>NUCLEOTIDE SEQUENCE [LARGE SCALE GENOMIC DNA]</scope>
    <source>
        <strain evidence="7">01-14</strain>
        <tissue evidence="7">Leaf</tissue>
    </source>
</reference>
<evidence type="ECO:0000313" key="7">
    <source>
        <dbReference type="EMBL" id="KAK9182309.1"/>
    </source>
</evidence>
<keyword evidence="4" id="KW-0812">Transmembrane</keyword>
<feature type="repeat" description="Filamin" evidence="2">
    <location>
        <begin position="499"/>
        <end position="605"/>
    </location>
</feature>
<dbReference type="Pfam" id="PF17963">
    <property type="entry name" value="Big_9"/>
    <property type="match status" value="1"/>
</dbReference>
<evidence type="ECO:0000256" key="4">
    <source>
        <dbReference type="SAM" id="Phobius"/>
    </source>
</evidence>
<evidence type="ECO:0000256" key="2">
    <source>
        <dbReference type="PROSITE-ProRule" id="PRU00087"/>
    </source>
</evidence>
<dbReference type="Pfam" id="PF23616">
    <property type="entry name" value="Ig_GEX2_N"/>
    <property type="match status" value="2"/>
</dbReference>
<dbReference type="InterPro" id="IPR044801">
    <property type="entry name" value="Filamin"/>
</dbReference>
<feature type="compositionally biased region" description="Polar residues" evidence="3">
    <location>
        <begin position="1051"/>
        <end position="1064"/>
    </location>
</feature>
<feature type="domain" description="GEX2 N-terminal Ig-like" evidence="6">
    <location>
        <begin position="144"/>
        <end position="248"/>
    </location>
</feature>
<feature type="signal peptide" evidence="5">
    <location>
        <begin position="1"/>
        <end position="23"/>
    </location>
</feature>
<dbReference type="InterPro" id="IPR014756">
    <property type="entry name" value="Ig_E-set"/>
</dbReference>
<dbReference type="SUPFAM" id="SSF81296">
    <property type="entry name" value="E set domains"/>
    <property type="match status" value="3"/>
</dbReference>
<proteinExistence type="predicted"/>
<keyword evidence="5" id="KW-0732">Signal</keyword>
<organism evidence="7 8">
    <name type="scientific">Citrus x changshan-huyou</name>
    <dbReference type="NCBI Taxonomy" id="2935761"/>
    <lineage>
        <taxon>Eukaryota</taxon>
        <taxon>Viridiplantae</taxon>
        <taxon>Streptophyta</taxon>
        <taxon>Embryophyta</taxon>
        <taxon>Tracheophyta</taxon>
        <taxon>Spermatophyta</taxon>
        <taxon>Magnoliopsida</taxon>
        <taxon>eudicotyledons</taxon>
        <taxon>Gunneridae</taxon>
        <taxon>Pentapetalae</taxon>
        <taxon>rosids</taxon>
        <taxon>malvids</taxon>
        <taxon>Sapindales</taxon>
        <taxon>Rutaceae</taxon>
        <taxon>Aurantioideae</taxon>
        <taxon>Citrus</taxon>
    </lineage>
</organism>
<dbReference type="EMBL" id="JBCGBO010000024">
    <property type="protein sequence ID" value="KAK9182309.1"/>
    <property type="molecule type" value="Genomic_DNA"/>
</dbReference>
<keyword evidence="1" id="KW-0677">Repeat</keyword>
<keyword evidence="4" id="KW-0472">Membrane</keyword>
<dbReference type="InterPro" id="IPR013783">
    <property type="entry name" value="Ig-like_fold"/>
</dbReference>
<evidence type="ECO:0000313" key="8">
    <source>
        <dbReference type="Proteomes" id="UP001428341"/>
    </source>
</evidence>
<dbReference type="Proteomes" id="UP001428341">
    <property type="component" value="Unassembled WGS sequence"/>
</dbReference>
<feature type="repeat" description="Filamin" evidence="2">
    <location>
        <begin position="359"/>
        <end position="502"/>
    </location>
</feature>
<evidence type="ECO:0000256" key="1">
    <source>
        <dbReference type="ARBA" id="ARBA00022737"/>
    </source>
</evidence>
<evidence type="ECO:0000256" key="3">
    <source>
        <dbReference type="SAM" id="MobiDB-lite"/>
    </source>
</evidence>
<dbReference type="InterPro" id="IPR056434">
    <property type="entry name" value="Ig_GEX2_N"/>
</dbReference>
<feature type="domain" description="GEX2 N-terminal Ig-like" evidence="6">
    <location>
        <begin position="32"/>
        <end position="136"/>
    </location>
</feature>
<dbReference type="GO" id="GO:0048235">
    <property type="term" value="P:pollen sperm cell differentiation"/>
    <property type="evidence" value="ECO:0007669"/>
    <property type="project" value="TreeGrafter"/>
</dbReference>
<comment type="caution">
    <text evidence="7">The sequence shown here is derived from an EMBL/GenBank/DDBJ whole genome shotgun (WGS) entry which is preliminary data.</text>
</comment>
<dbReference type="PANTHER" id="PTHR38537">
    <property type="entry name" value="JITTERBUG, ISOFORM N"/>
    <property type="match status" value="1"/>
</dbReference>
<dbReference type="Gene3D" id="2.60.40.10">
    <property type="entry name" value="Immunoglobulins"/>
    <property type="match status" value="3"/>
</dbReference>
<evidence type="ECO:0000256" key="5">
    <source>
        <dbReference type="SAM" id="SignalP"/>
    </source>
</evidence>
<dbReference type="Gene3D" id="2.60.40.3440">
    <property type="match status" value="1"/>
</dbReference>
<protein>
    <recommendedName>
        <fullName evidence="6">GEX2 N-terminal Ig-like domain-containing protein</fullName>
    </recommendedName>
</protein>
<evidence type="ECO:0000259" key="6">
    <source>
        <dbReference type="Pfam" id="PF23616"/>
    </source>
</evidence>